<comment type="caution">
    <text evidence="2">The sequence shown here is derived from an EMBL/GenBank/DDBJ whole genome shotgun (WGS) entry which is preliminary data.</text>
</comment>
<organism evidence="2 3">
    <name type="scientific">Salvia divinorum</name>
    <name type="common">Maria pastora</name>
    <name type="synonym">Diviner's sage</name>
    <dbReference type="NCBI Taxonomy" id="28513"/>
    <lineage>
        <taxon>Eukaryota</taxon>
        <taxon>Viridiplantae</taxon>
        <taxon>Streptophyta</taxon>
        <taxon>Embryophyta</taxon>
        <taxon>Tracheophyta</taxon>
        <taxon>Spermatophyta</taxon>
        <taxon>Magnoliopsida</taxon>
        <taxon>eudicotyledons</taxon>
        <taxon>Gunneridae</taxon>
        <taxon>Pentapetalae</taxon>
        <taxon>asterids</taxon>
        <taxon>lamiids</taxon>
        <taxon>Lamiales</taxon>
        <taxon>Lamiaceae</taxon>
        <taxon>Nepetoideae</taxon>
        <taxon>Mentheae</taxon>
        <taxon>Salviinae</taxon>
        <taxon>Salvia</taxon>
        <taxon>Salvia subgen. Calosphace</taxon>
    </lineage>
</organism>
<feature type="compositionally biased region" description="Polar residues" evidence="1">
    <location>
        <begin position="1"/>
        <end position="13"/>
    </location>
</feature>
<evidence type="ECO:0000256" key="1">
    <source>
        <dbReference type="SAM" id="MobiDB-lite"/>
    </source>
</evidence>
<proteinExistence type="predicted"/>
<reference evidence="2 3" key="1">
    <citation type="submission" date="2024-06" db="EMBL/GenBank/DDBJ databases">
        <title>A chromosome level genome sequence of Diviner's sage (Salvia divinorum).</title>
        <authorList>
            <person name="Ford S.A."/>
            <person name="Ro D.-K."/>
            <person name="Ness R.W."/>
            <person name="Phillips M.A."/>
        </authorList>
    </citation>
    <scope>NUCLEOTIDE SEQUENCE [LARGE SCALE GENOMIC DNA]</scope>
    <source>
        <strain evidence="2">SAF-2024a</strain>
        <tissue evidence="2">Leaf</tissue>
    </source>
</reference>
<accession>A0ABD1GMA1</accession>
<sequence length="31" mass="3672">MRRSPTISHQLLTKPNLPNHAVTFPRPLRRH</sequence>
<name>A0ABD1GMA1_SALDI</name>
<dbReference type="Proteomes" id="UP001567538">
    <property type="component" value="Unassembled WGS sequence"/>
</dbReference>
<gene>
    <name evidence="2" type="ORF">AAHA92_22009</name>
</gene>
<feature type="region of interest" description="Disordered" evidence="1">
    <location>
        <begin position="1"/>
        <end position="31"/>
    </location>
</feature>
<evidence type="ECO:0000313" key="3">
    <source>
        <dbReference type="Proteomes" id="UP001567538"/>
    </source>
</evidence>
<dbReference type="EMBL" id="JBEAFC010000008">
    <property type="protein sequence ID" value="KAL1545263.1"/>
    <property type="molecule type" value="Genomic_DNA"/>
</dbReference>
<keyword evidence="3" id="KW-1185">Reference proteome</keyword>
<protein>
    <submittedName>
        <fullName evidence="2">Uncharacterized protein</fullName>
    </submittedName>
</protein>
<dbReference type="AlphaFoldDB" id="A0ABD1GMA1"/>
<evidence type="ECO:0000313" key="2">
    <source>
        <dbReference type="EMBL" id="KAL1545263.1"/>
    </source>
</evidence>